<evidence type="ECO:0000313" key="2">
    <source>
        <dbReference type="EMBL" id="KAJ3444449.1"/>
    </source>
</evidence>
<keyword evidence="2" id="KW-0647">Proteasome</keyword>
<dbReference type="InterPro" id="IPR019538">
    <property type="entry name" value="PSMD5"/>
</dbReference>
<dbReference type="EMBL" id="JANTQA010000023">
    <property type="protein sequence ID" value="KAJ3444449.1"/>
    <property type="molecule type" value="Genomic_DNA"/>
</dbReference>
<dbReference type="Gene3D" id="1.25.10.10">
    <property type="entry name" value="Leucine-rich Repeat Variant"/>
    <property type="match status" value="1"/>
</dbReference>
<dbReference type="PANTHER" id="PTHR13554">
    <property type="entry name" value="26S PROTEASOME NON-ATPASE REGULATORY SUBUNIT 5-RELATED"/>
    <property type="match status" value="1"/>
</dbReference>
<dbReference type="GO" id="GO:0000502">
    <property type="term" value="C:proteasome complex"/>
    <property type="evidence" value="ECO:0007669"/>
    <property type="project" value="UniProtKB-KW"/>
</dbReference>
<dbReference type="Pfam" id="PF10508">
    <property type="entry name" value="Proteasom_PSMB"/>
    <property type="match status" value="1"/>
</dbReference>
<dbReference type="GO" id="GO:0043248">
    <property type="term" value="P:proteasome assembly"/>
    <property type="evidence" value="ECO:0007669"/>
    <property type="project" value="InterPro"/>
</dbReference>
<dbReference type="InterPro" id="IPR011989">
    <property type="entry name" value="ARM-like"/>
</dbReference>
<dbReference type="AlphaFoldDB" id="A0AAV7ZR84"/>
<gene>
    <name evidence="2" type="ORF">M0812_10302</name>
</gene>
<dbReference type="Proteomes" id="UP001146793">
    <property type="component" value="Unassembled WGS sequence"/>
</dbReference>
<comment type="caution">
    <text evidence="2">The sequence shown here is derived from an EMBL/GenBank/DDBJ whole genome shotgun (WGS) entry which is preliminary data.</text>
</comment>
<sequence>MEKEFNQTIKTLKESKDETKIEKALSLLQTRLKSGKIKFIDLIKKITIPELLLCSLNFSKQEPLANGILFVEFLFSRLNDSSKILLSKPLREFVINGLSNRVEMVQKLTLNLLRSYCVRDHLIKEMSEDDKLSELIFQPLIKGSSSLSQASFQLLVKLITTNLKGLLLVYGKGTRLRELYTKGLQTEDKVILLRLVELSLRALFDPRDTFSFSRLKNQKKQMNIEKKSKEKEKEKENEKENENEKEKEKEKEIEKEEEKKIEIEKEEEKEKEKEIENYQSERIIKLILSTGISDIVVYEMKGESGDILSQMSILETLTNFSKDMSKSKAEFVKTIVSIASNLLSSEETFPMLLGYLMRFFSEFLRYDGPNREMVDFNKLLPRIETLLIEESSEDLELLQAIIILVTGIASTHEGLELLCKTKKSILIFIRNLFASTENPIKLCSIHNISYIIENIDTENPGDFNMLYKVLMLKSSKIEDSDPLGIITINLKSPFLDIRLASYHFIRALCNHNKGLSHLINFPEVFDIILDKATDSDKAGLECKYEILQIFSRSKIVKKFVSQEDWKQLVLEIKAGPFGSSFTHSKVIVSEKF</sequence>
<reference evidence="2" key="1">
    <citation type="submission" date="2022-08" db="EMBL/GenBank/DDBJ databases">
        <title>Novel sulphate-reducing endosymbionts in the free-living metamonad Anaeramoeba.</title>
        <authorList>
            <person name="Jerlstrom-Hultqvist J."/>
            <person name="Cepicka I."/>
            <person name="Gallot-Lavallee L."/>
            <person name="Salas-Leiva D."/>
            <person name="Curtis B.A."/>
            <person name="Zahonova K."/>
            <person name="Pipaliya S."/>
            <person name="Dacks J."/>
            <person name="Roger A.J."/>
        </authorList>
    </citation>
    <scope>NUCLEOTIDE SEQUENCE</scope>
    <source>
        <strain evidence="2">Busselton2</strain>
    </source>
</reference>
<protein>
    <submittedName>
        <fullName evidence="2">26s proteasome non-atpase regulatory subunit 5-related</fullName>
    </submittedName>
</protein>
<organism evidence="2 3">
    <name type="scientific">Anaeramoeba flamelloides</name>
    <dbReference type="NCBI Taxonomy" id="1746091"/>
    <lineage>
        <taxon>Eukaryota</taxon>
        <taxon>Metamonada</taxon>
        <taxon>Anaeramoebidae</taxon>
        <taxon>Anaeramoeba</taxon>
    </lineage>
</organism>
<evidence type="ECO:0000313" key="3">
    <source>
        <dbReference type="Proteomes" id="UP001146793"/>
    </source>
</evidence>
<feature type="compositionally biased region" description="Basic and acidic residues" evidence="1">
    <location>
        <begin position="222"/>
        <end position="258"/>
    </location>
</feature>
<dbReference type="GO" id="GO:0005829">
    <property type="term" value="C:cytosol"/>
    <property type="evidence" value="ECO:0007669"/>
    <property type="project" value="TreeGrafter"/>
</dbReference>
<feature type="region of interest" description="Disordered" evidence="1">
    <location>
        <begin position="221"/>
        <end position="258"/>
    </location>
</feature>
<name>A0AAV7ZR84_9EUKA</name>
<dbReference type="PANTHER" id="PTHR13554:SF10">
    <property type="entry name" value="26S PROTEASOME NON-ATPASE REGULATORY SUBUNIT 5"/>
    <property type="match status" value="1"/>
</dbReference>
<accession>A0AAV7ZR84</accession>
<dbReference type="SUPFAM" id="SSF48371">
    <property type="entry name" value="ARM repeat"/>
    <property type="match status" value="2"/>
</dbReference>
<proteinExistence type="predicted"/>
<evidence type="ECO:0000256" key="1">
    <source>
        <dbReference type="SAM" id="MobiDB-lite"/>
    </source>
</evidence>
<dbReference type="InterPro" id="IPR016024">
    <property type="entry name" value="ARM-type_fold"/>
</dbReference>